<organism evidence="1 2">
    <name type="scientific">Bacillus nakamurai</name>
    <dbReference type="NCBI Taxonomy" id="1793963"/>
    <lineage>
        <taxon>Bacteria</taxon>
        <taxon>Bacillati</taxon>
        <taxon>Bacillota</taxon>
        <taxon>Bacilli</taxon>
        <taxon>Bacillales</taxon>
        <taxon>Bacillaceae</taxon>
        <taxon>Bacillus</taxon>
    </lineage>
</organism>
<gene>
    <name evidence="1" type="ORF">AXI58_18980</name>
</gene>
<keyword evidence="2" id="KW-1185">Reference proteome</keyword>
<dbReference type="InterPro" id="IPR007263">
    <property type="entry name" value="DCC1-like"/>
</dbReference>
<sequence length="137" mass="15503">MKPAHLPNRVLLFDGVCNLCNGAVQFIIKRDPDGLISFASLQSDTAQELLASQGLPTEHFDSMVFIENGRIYRKSAAVLKVSRHLGGAWRLSAIFFAVPRPLRDMVYSFIARSRYKWFGKREACMLPSPDIKNRFLS</sequence>
<evidence type="ECO:0000313" key="2">
    <source>
        <dbReference type="Proteomes" id="UP000075430"/>
    </source>
</evidence>
<dbReference type="EMBL" id="LSBA01000020">
    <property type="protein sequence ID" value="KXZ17487.1"/>
    <property type="molecule type" value="Genomic_DNA"/>
</dbReference>
<dbReference type="AlphaFoldDB" id="A0A150F563"/>
<evidence type="ECO:0000313" key="1">
    <source>
        <dbReference type="EMBL" id="KXZ17487.1"/>
    </source>
</evidence>
<dbReference type="Proteomes" id="UP000075430">
    <property type="component" value="Unassembled WGS sequence"/>
</dbReference>
<evidence type="ECO:0008006" key="3">
    <source>
        <dbReference type="Google" id="ProtNLM"/>
    </source>
</evidence>
<dbReference type="OrthoDB" id="9785438at2"/>
<proteinExistence type="predicted"/>
<protein>
    <recommendedName>
        <fullName evidence="3">Thiol-disulfide oxidoreductase</fullName>
    </recommendedName>
</protein>
<dbReference type="RefSeq" id="WP_061522334.1">
    <property type="nucleotide sequence ID" value="NZ_JAJJBV010000028.1"/>
</dbReference>
<comment type="caution">
    <text evidence="1">The sequence shown here is derived from an EMBL/GenBank/DDBJ whole genome shotgun (WGS) entry which is preliminary data.</text>
</comment>
<dbReference type="STRING" id="1793963.AXI58_18980"/>
<dbReference type="GO" id="GO:0015035">
    <property type="term" value="F:protein-disulfide reductase activity"/>
    <property type="evidence" value="ECO:0007669"/>
    <property type="project" value="InterPro"/>
</dbReference>
<reference evidence="2" key="1">
    <citation type="submission" date="2016-02" db="EMBL/GenBank/DDBJ databases">
        <authorList>
            <person name="Dunlap C."/>
        </authorList>
    </citation>
    <scope>NUCLEOTIDE SEQUENCE [LARGE SCALE GENOMIC DNA]</scope>
    <source>
        <strain evidence="2">NRRL B-41092</strain>
    </source>
</reference>
<dbReference type="InterPro" id="IPR052927">
    <property type="entry name" value="DCC_oxidoreductase"/>
</dbReference>
<dbReference type="Pfam" id="PF04134">
    <property type="entry name" value="DCC1-like"/>
    <property type="match status" value="1"/>
</dbReference>
<accession>A0A150F563</accession>
<dbReference type="PANTHER" id="PTHR33639:SF2">
    <property type="entry name" value="DUF393 DOMAIN-CONTAINING PROTEIN"/>
    <property type="match status" value="1"/>
</dbReference>
<name>A0A150F563_9BACI</name>
<dbReference type="PANTHER" id="PTHR33639">
    <property type="entry name" value="THIOL-DISULFIDE OXIDOREDUCTASE DCC"/>
    <property type="match status" value="1"/>
</dbReference>